<dbReference type="Gene3D" id="3.90.550.10">
    <property type="entry name" value="Spore Coat Polysaccharide Biosynthesis Protein SpsA, Chain A"/>
    <property type="match status" value="1"/>
</dbReference>
<sequence length="220" mass="26574">MWSYPPWINQTKAAEVRKQMEDQNIIYGGSESYRHMCRFYSGFFFRHELVQNYDYYWRLEPGVSFTCDINYDPFKFIQKNNITYGFTISMLEILSTVPTLWNTVKDFINEYPHCHFWSNFEIGDLNFWRSEKYIKFFEYLDQIGGFYYERWGDAPVHSIALTLFLEKSKIHFFNDIGYEHPPYQHCPIGEKILESGRCHCNYNISIDFWPGSCVTKWFEI</sequence>
<reference evidence="3 4" key="1">
    <citation type="journal article" date="2019" name="Environ. Microbiol.">
        <title>At the nexus of three kingdoms: the genome of the mycorrhizal fungus Gigaspora margarita provides insights into plant, endobacterial and fungal interactions.</title>
        <authorList>
            <person name="Venice F."/>
            <person name="Ghignone S."/>
            <person name="Salvioli di Fossalunga A."/>
            <person name="Amselem J."/>
            <person name="Novero M."/>
            <person name="Xianan X."/>
            <person name="Sedzielewska Toro K."/>
            <person name="Morin E."/>
            <person name="Lipzen A."/>
            <person name="Grigoriev I.V."/>
            <person name="Henrissat B."/>
            <person name="Martin F.M."/>
            <person name="Bonfante P."/>
        </authorList>
    </citation>
    <scope>NUCLEOTIDE SEQUENCE [LARGE SCALE GENOMIC DNA]</scope>
    <source>
        <strain evidence="3 4">BEG34</strain>
    </source>
</reference>
<dbReference type="OrthoDB" id="439943at2759"/>
<dbReference type="AlphaFoldDB" id="A0A8H4AQ69"/>
<accession>A0A8H4AQ69</accession>
<dbReference type="PANTHER" id="PTHR31121">
    <property type="entry name" value="ALPHA-1,2 MANNOSYLTRANSFERASE KTR1"/>
    <property type="match status" value="1"/>
</dbReference>
<dbReference type="PANTHER" id="PTHR31121:SF6">
    <property type="entry name" value="ALPHA-1,2 MANNOSYLTRANSFERASE KTR1"/>
    <property type="match status" value="1"/>
</dbReference>
<dbReference type="GO" id="GO:0016020">
    <property type="term" value="C:membrane"/>
    <property type="evidence" value="ECO:0007669"/>
    <property type="project" value="InterPro"/>
</dbReference>
<keyword evidence="4" id="KW-1185">Reference proteome</keyword>
<dbReference type="GO" id="GO:0000032">
    <property type="term" value="P:cell wall mannoprotein biosynthetic process"/>
    <property type="evidence" value="ECO:0007669"/>
    <property type="project" value="TreeGrafter"/>
</dbReference>
<proteinExistence type="inferred from homology"/>
<protein>
    <submittedName>
        <fullName evidence="3">Glycosyltransferase family 15 protein</fullName>
    </submittedName>
</protein>
<comment type="caution">
    <text evidence="3">The sequence shown here is derived from an EMBL/GenBank/DDBJ whole genome shotgun (WGS) entry which is preliminary data.</text>
</comment>
<evidence type="ECO:0000313" key="4">
    <source>
        <dbReference type="Proteomes" id="UP000439903"/>
    </source>
</evidence>
<dbReference type="Proteomes" id="UP000439903">
    <property type="component" value="Unassembled WGS sequence"/>
</dbReference>
<dbReference type="GO" id="GO:0000026">
    <property type="term" value="F:alpha-1,2-mannosyltransferase activity"/>
    <property type="evidence" value="ECO:0007669"/>
    <property type="project" value="TreeGrafter"/>
</dbReference>
<dbReference type="Pfam" id="PF01793">
    <property type="entry name" value="Glyco_transf_15"/>
    <property type="match status" value="1"/>
</dbReference>
<evidence type="ECO:0000256" key="2">
    <source>
        <dbReference type="ARBA" id="ARBA00022679"/>
    </source>
</evidence>
<dbReference type="InterPro" id="IPR029044">
    <property type="entry name" value="Nucleotide-diphossugar_trans"/>
</dbReference>
<keyword evidence="2 3" id="KW-0808">Transferase</keyword>
<dbReference type="GO" id="GO:0005794">
    <property type="term" value="C:Golgi apparatus"/>
    <property type="evidence" value="ECO:0007669"/>
    <property type="project" value="TreeGrafter"/>
</dbReference>
<evidence type="ECO:0000313" key="3">
    <source>
        <dbReference type="EMBL" id="KAF0521235.1"/>
    </source>
</evidence>
<dbReference type="InterPro" id="IPR002685">
    <property type="entry name" value="Glyco_trans_15"/>
</dbReference>
<dbReference type="GO" id="GO:0006487">
    <property type="term" value="P:protein N-linked glycosylation"/>
    <property type="evidence" value="ECO:0007669"/>
    <property type="project" value="TreeGrafter"/>
</dbReference>
<evidence type="ECO:0000256" key="1">
    <source>
        <dbReference type="ARBA" id="ARBA00007677"/>
    </source>
</evidence>
<comment type="similarity">
    <text evidence="1">Belongs to the glycosyltransferase 15 family.</text>
</comment>
<dbReference type="EMBL" id="WTPW01000338">
    <property type="protein sequence ID" value="KAF0521235.1"/>
    <property type="molecule type" value="Genomic_DNA"/>
</dbReference>
<gene>
    <name evidence="3" type="ORF">F8M41_015876</name>
</gene>
<name>A0A8H4AQ69_GIGMA</name>
<dbReference type="SUPFAM" id="SSF53448">
    <property type="entry name" value="Nucleotide-diphospho-sugar transferases"/>
    <property type="match status" value="1"/>
</dbReference>
<organism evidence="3 4">
    <name type="scientific">Gigaspora margarita</name>
    <dbReference type="NCBI Taxonomy" id="4874"/>
    <lineage>
        <taxon>Eukaryota</taxon>
        <taxon>Fungi</taxon>
        <taxon>Fungi incertae sedis</taxon>
        <taxon>Mucoromycota</taxon>
        <taxon>Glomeromycotina</taxon>
        <taxon>Glomeromycetes</taxon>
        <taxon>Diversisporales</taxon>
        <taxon>Gigasporaceae</taxon>
        <taxon>Gigaspora</taxon>
    </lineage>
</organism>